<keyword evidence="4" id="KW-1185">Reference proteome</keyword>
<reference evidence="3" key="1">
    <citation type="submission" date="2015-10" db="EMBL/GenBank/DDBJ databases">
        <title>Description of Candidatus Tenderia electrophaga gen. nov, sp. nov., an Uncultivated Electroautotroph from a Biocathode Enrichment.</title>
        <authorList>
            <person name="Eddie B.J."/>
            <person name="Malanoski A.P."/>
            <person name="Wang Z."/>
            <person name="Hall R.J."/>
            <person name="Oh S.D."/>
            <person name="Heiner C."/>
            <person name="Lin B."/>
            <person name="Strycharz-Glaven S.M."/>
        </authorList>
    </citation>
    <scope>NUCLEOTIDE SEQUENCE [LARGE SCALE GENOMIC DNA]</scope>
    <source>
        <strain evidence="3">NRL1</strain>
    </source>
</reference>
<keyword evidence="1" id="KW-1133">Transmembrane helix</keyword>
<feature type="transmembrane region" description="Helical" evidence="1">
    <location>
        <begin position="12"/>
        <end position="30"/>
    </location>
</feature>
<name>A0A0S2TDT7_9GAMM</name>
<accession>A0A0S2TDT7</accession>
<evidence type="ECO:0000259" key="2">
    <source>
        <dbReference type="PROSITE" id="PS50965"/>
    </source>
</evidence>
<feature type="transmembrane region" description="Helical" evidence="1">
    <location>
        <begin position="71"/>
        <end position="90"/>
    </location>
</feature>
<dbReference type="EMBL" id="CP013099">
    <property type="protein sequence ID" value="ALP53312.1"/>
    <property type="molecule type" value="Genomic_DNA"/>
</dbReference>
<protein>
    <recommendedName>
        <fullName evidence="2">NERD domain-containing protein</fullName>
    </recommendedName>
</protein>
<feature type="domain" description="NERD" evidence="2">
    <location>
        <begin position="134"/>
        <end position="250"/>
    </location>
</feature>
<dbReference type="KEGG" id="tee:Tel_09180"/>
<organism evidence="3 4">
    <name type="scientific">Candidatus Tenderia electrophaga</name>
    <dbReference type="NCBI Taxonomy" id="1748243"/>
    <lineage>
        <taxon>Bacteria</taxon>
        <taxon>Pseudomonadati</taxon>
        <taxon>Pseudomonadota</taxon>
        <taxon>Gammaproteobacteria</taxon>
        <taxon>Candidatus Tenderiales</taxon>
        <taxon>Candidatus Tenderiaceae</taxon>
        <taxon>Candidatus Tenderia</taxon>
    </lineage>
</organism>
<dbReference type="Proteomes" id="UP000055136">
    <property type="component" value="Chromosome"/>
</dbReference>
<evidence type="ECO:0000313" key="3">
    <source>
        <dbReference type="EMBL" id="ALP53312.1"/>
    </source>
</evidence>
<proteinExistence type="predicted"/>
<evidence type="ECO:0000256" key="1">
    <source>
        <dbReference type="SAM" id="Phobius"/>
    </source>
</evidence>
<dbReference type="AlphaFoldDB" id="A0A0S2TDT7"/>
<dbReference type="PROSITE" id="PS50965">
    <property type="entry name" value="NERD"/>
    <property type="match status" value="1"/>
</dbReference>
<dbReference type="STRING" id="1748243.Tel_09180"/>
<dbReference type="InterPro" id="IPR011528">
    <property type="entry name" value="NERD"/>
</dbReference>
<sequence length="303" mass="34187">MGELSMWGGEIRVMPLVVLGITFLILFVLVEGGIRFDKYRNQARRHPLTHGLLRGPGNALREKVDNLKLDLMGQLMMLLMMPMLLYAFYVSEMAARKSSSGLPEAIYGSIAICAVIYTGYRITRLRAQIRQNRLGLDCEVAVGQELNSLMANGFYVYHDFPAENFNIDHIVIGPTGVFAVETKGRSKRMTGNGRNDAKVVFDGRCLLFPQSAEVRPLEQARLQAQWLSNWLNKAAGEQVQAVPTLVIPGWFVSREGKSDVIVFNGKNPSSFFFKHRPTILDQGQIARIRHQVEQKCRIYVIEK</sequence>
<keyword evidence="1" id="KW-0812">Transmembrane</keyword>
<dbReference type="Pfam" id="PF08378">
    <property type="entry name" value="NERD"/>
    <property type="match status" value="1"/>
</dbReference>
<evidence type="ECO:0000313" key="4">
    <source>
        <dbReference type="Proteomes" id="UP000055136"/>
    </source>
</evidence>
<feature type="transmembrane region" description="Helical" evidence="1">
    <location>
        <begin position="105"/>
        <end position="123"/>
    </location>
</feature>
<gene>
    <name evidence="3" type="ORF">Tel_09180</name>
</gene>
<keyword evidence="1" id="KW-0472">Membrane</keyword>